<name>A0A0K2THU3_LEPSM</name>
<dbReference type="AlphaFoldDB" id="A0A0K2THU3"/>
<organism evidence="1">
    <name type="scientific">Lepeophtheirus salmonis</name>
    <name type="common">Salmon louse</name>
    <name type="synonym">Caligus salmonis</name>
    <dbReference type="NCBI Taxonomy" id="72036"/>
    <lineage>
        <taxon>Eukaryota</taxon>
        <taxon>Metazoa</taxon>
        <taxon>Ecdysozoa</taxon>
        <taxon>Arthropoda</taxon>
        <taxon>Crustacea</taxon>
        <taxon>Multicrustacea</taxon>
        <taxon>Hexanauplia</taxon>
        <taxon>Copepoda</taxon>
        <taxon>Siphonostomatoida</taxon>
        <taxon>Caligidae</taxon>
        <taxon>Lepeophtheirus</taxon>
    </lineage>
</organism>
<dbReference type="EMBL" id="HACA01007851">
    <property type="protein sequence ID" value="CDW25212.1"/>
    <property type="molecule type" value="Transcribed_RNA"/>
</dbReference>
<evidence type="ECO:0000313" key="1">
    <source>
        <dbReference type="EMBL" id="CDW25212.1"/>
    </source>
</evidence>
<sequence>MYGCHKSCGTLELASRHTVWEPQAITT</sequence>
<proteinExistence type="predicted"/>
<protein>
    <submittedName>
        <fullName evidence="1">Uncharacterized protein</fullName>
    </submittedName>
</protein>
<reference evidence="1" key="1">
    <citation type="submission" date="2014-05" db="EMBL/GenBank/DDBJ databases">
        <authorList>
            <person name="Chronopoulou M."/>
        </authorList>
    </citation>
    <scope>NUCLEOTIDE SEQUENCE</scope>
    <source>
        <tissue evidence="1">Whole organism</tissue>
    </source>
</reference>
<accession>A0A0K2THU3</accession>